<evidence type="ECO:0000313" key="7">
    <source>
        <dbReference type="Proteomes" id="UP000006222"/>
    </source>
</evidence>
<feature type="compositionally biased region" description="Low complexity" evidence="5">
    <location>
        <begin position="84"/>
        <end position="95"/>
    </location>
</feature>
<dbReference type="GO" id="GO:0017004">
    <property type="term" value="P:cytochrome complex assembly"/>
    <property type="evidence" value="ECO:0007669"/>
    <property type="project" value="UniProtKB-KW"/>
</dbReference>
<sequence length="590" mass="63464">MAFVLQGCHWMIQAQIAAVMGKFPKTIGACVFAILLTQIVGGCTRQPSAESTDPASGAPSLETNDGQSEETDQTPGDDLMLVGDSSADSAPESPATNNNTNGEVAAQPVVDDPAVIDVPQSVASQLDGRRKQLANDLKPEQLRTFLSEADIEMRMITSGQSGIEDSATAFSELKRIATWKREASRRLIEHADATEKEKAIGRRGELQSLSHLASLGDLKAAESLQLLAESLQEDSDPEVRSDSQLVLIGFAIEDLRNGKADASSRVVSQIDRLLQASSAPDAATLMVMGQAKDALLQFEHVEEASRVRAMILEEFVESGAAIAGESDAMGGLVDMARQIAGPSFQISEATARVQNLMETFIAEANENTDPSDSAVSINDWKAAIKSLADEQPDLLTTQFLAGASLEAETVGRLDLSEATYQVLDDKFASMQDDRGSEARTALQARDNREKIIGKTFDPDLPSTKGDELSMDGYRGKVVLMPFWSAAFADSLLVVDNLQKIARQYPEKVAIVGMNLDVQSTDVPAFESRNKISFPSFRSVSDPEASVANSVAYRFGVVSLLFVAVIDQEGKVAAIEFSGRDLTPVVENLLR</sequence>
<keyword evidence="3" id="KW-1015">Disulfide bond</keyword>
<protein>
    <submittedName>
        <fullName evidence="6">Redoxin domain protein</fullName>
    </submittedName>
</protein>
<reference evidence="6 7" key="1">
    <citation type="journal article" date="2013" name="Mar. Genomics">
        <title>Expression of sulfatases in Rhodopirellula baltica and the diversity of sulfatases in the genus Rhodopirellula.</title>
        <authorList>
            <person name="Wegner C.E."/>
            <person name="Richter-Heitmann T."/>
            <person name="Klindworth A."/>
            <person name="Klockow C."/>
            <person name="Richter M."/>
            <person name="Achstetter T."/>
            <person name="Glockner F.O."/>
            <person name="Harder J."/>
        </authorList>
    </citation>
    <scope>NUCLEOTIDE SEQUENCE [LARGE SCALE GENOMIC DNA]</scope>
    <source>
        <strain evidence="6 7">WH47</strain>
    </source>
</reference>
<name>F2ATT7_RHOBT</name>
<dbReference type="PATRIC" id="fig|991778.3.peg.3332"/>
<dbReference type="InterPro" id="IPR050553">
    <property type="entry name" value="Thioredoxin_ResA/DsbE_sf"/>
</dbReference>
<evidence type="ECO:0000256" key="4">
    <source>
        <dbReference type="ARBA" id="ARBA00023284"/>
    </source>
</evidence>
<dbReference type="GO" id="GO:0030313">
    <property type="term" value="C:cell envelope"/>
    <property type="evidence" value="ECO:0007669"/>
    <property type="project" value="UniProtKB-SubCell"/>
</dbReference>
<proteinExistence type="predicted"/>
<dbReference type="PANTHER" id="PTHR42852">
    <property type="entry name" value="THIOL:DISULFIDE INTERCHANGE PROTEIN DSBE"/>
    <property type="match status" value="1"/>
</dbReference>
<dbReference type="Proteomes" id="UP000006222">
    <property type="component" value="Unassembled WGS sequence"/>
</dbReference>
<feature type="compositionally biased region" description="Polar residues" evidence="5">
    <location>
        <begin position="45"/>
        <end position="54"/>
    </location>
</feature>
<dbReference type="SUPFAM" id="SSF52833">
    <property type="entry name" value="Thioredoxin-like"/>
    <property type="match status" value="1"/>
</dbReference>
<evidence type="ECO:0000256" key="1">
    <source>
        <dbReference type="ARBA" id="ARBA00004196"/>
    </source>
</evidence>
<evidence type="ECO:0000256" key="5">
    <source>
        <dbReference type="SAM" id="MobiDB-lite"/>
    </source>
</evidence>
<evidence type="ECO:0000256" key="3">
    <source>
        <dbReference type="ARBA" id="ARBA00023157"/>
    </source>
</evidence>
<comment type="caution">
    <text evidence="6">The sequence shown here is derived from an EMBL/GenBank/DDBJ whole genome shotgun (WGS) entry which is preliminary data.</text>
</comment>
<dbReference type="EMBL" id="AFAR01000168">
    <property type="protein sequence ID" value="EGF26921.1"/>
    <property type="molecule type" value="Genomic_DNA"/>
</dbReference>
<evidence type="ECO:0000313" key="6">
    <source>
        <dbReference type="EMBL" id="EGF26921.1"/>
    </source>
</evidence>
<keyword evidence="2" id="KW-0201">Cytochrome c-type biogenesis</keyword>
<accession>F2ATT7</accession>
<dbReference type="InterPro" id="IPR036249">
    <property type="entry name" value="Thioredoxin-like_sf"/>
</dbReference>
<gene>
    <name evidence="6" type="ORF">RBWH47_03960</name>
</gene>
<organism evidence="6 7">
    <name type="scientific">Rhodopirellula baltica WH47</name>
    <dbReference type="NCBI Taxonomy" id="991778"/>
    <lineage>
        <taxon>Bacteria</taxon>
        <taxon>Pseudomonadati</taxon>
        <taxon>Planctomycetota</taxon>
        <taxon>Planctomycetia</taxon>
        <taxon>Pirellulales</taxon>
        <taxon>Pirellulaceae</taxon>
        <taxon>Rhodopirellula</taxon>
    </lineage>
</organism>
<comment type="subcellular location">
    <subcellularLocation>
        <location evidence="1">Cell envelope</location>
    </subcellularLocation>
</comment>
<keyword evidence="4" id="KW-0676">Redox-active center</keyword>
<evidence type="ECO:0000256" key="2">
    <source>
        <dbReference type="ARBA" id="ARBA00022748"/>
    </source>
</evidence>
<dbReference type="Gene3D" id="3.40.30.10">
    <property type="entry name" value="Glutaredoxin"/>
    <property type="match status" value="1"/>
</dbReference>
<dbReference type="CDD" id="cd02966">
    <property type="entry name" value="TlpA_like_family"/>
    <property type="match status" value="1"/>
</dbReference>
<feature type="region of interest" description="Disordered" evidence="5">
    <location>
        <begin position="44"/>
        <end position="104"/>
    </location>
</feature>
<dbReference type="PANTHER" id="PTHR42852:SF6">
    <property type="entry name" value="THIOL:DISULFIDE INTERCHANGE PROTEIN DSBE"/>
    <property type="match status" value="1"/>
</dbReference>
<dbReference type="AlphaFoldDB" id="F2ATT7"/>